<keyword evidence="5" id="KW-0408">Iron</keyword>
<protein>
    <submittedName>
        <fullName evidence="7">Uncharacterized protein</fullName>
    </submittedName>
</protein>
<feature type="compositionally biased region" description="Basic and acidic residues" evidence="6">
    <location>
        <begin position="115"/>
        <end position="136"/>
    </location>
</feature>
<evidence type="ECO:0000313" key="8">
    <source>
        <dbReference type="Proteomes" id="UP000886520"/>
    </source>
</evidence>
<dbReference type="OrthoDB" id="1731905at2759"/>
<keyword evidence="8" id="KW-1185">Reference proteome</keyword>
<keyword evidence="3" id="KW-0479">Metal-binding</keyword>
<gene>
    <name evidence="7" type="ORF">GOP47_0007930</name>
</gene>
<dbReference type="Proteomes" id="UP000886520">
    <property type="component" value="Chromosome 7"/>
</dbReference>
<dbReference type="GO" id="GO:0005506">
    <property type="term" value="F:iron ion binding"/>
    <property type="evidence" value="ECO:0007669"/>
    <property type="project" value="InterPro"/>
</dbReference>
<dbReference type="GO" id="GO:0016705">
    <property type="term" value="F:oxidoreductase activity, acting on paired donors, with incorporation or reduction of molecular oxygen"/>
    <property type="evidence" value="ECO:0007669"/>
    <property type="project" value="InterPro"/>
</dbReference>
<organism evidence="7 8">
    <name type="scientific">Adiantum capillus-veneris</name>
    <name type="common">Maidenhair fern</name>
    <dbReference type="NCBI Taxonomy" id="13818"/>
    <lineage>
        <taxon>Eukaryota</taxon>
        <taxon>Viridiplantae</taxon>
        <taxon>Streptophyta</taxon>
        <taxon>Embryophyta</taxon>
        <taxon>Tracheophyta</taxon>
        <taxon>Polypodiopsida</taxon>
        <taxon>Polypodiidae</taxon>
        <taxon>Polypodiales</taxon>
        <taxon>Pteridineae</taxon>
        <taxon>Pteridaceae</taxon>
        <taxon>Vittarioideae</taxon>
        <taxon>Adiantum</taxon>
    </lineage>
</organism>
<accession>A0A9D4V1N1</accession>
<evidence type="ECO:0000313" key="7">
    <source>
        <dbReference type="EMBL" id="KAI5078106.1"/>
    </source>
</evidence>
<evidence type="ECO:0000256" key="2">
    <source>
        <dbReference type="ARBA" id="ARBA00022617"/>
    </source>
</evidence>
<proteinExistence type="inferred from homology"/>
<keyword evidence="4" id="KW-0560">Oxidoreductase</keyword>
<evidence type="ECO:0000256" key="6">
    <source>
        <dbReference type="SAM" id="MobiDB-lite"/>
    </source>
</evidence>
<dbReference type="PANTHER" id="PTHR47944:SF16">
    <property type="entry name" value="CYTOCHROME P450 FAMILY 1 SUBFAMILY A POLYPEPTIDE 1"/>
    <property type="match status" value="1"/>
</dbReference>
<evidence type="ECO:0000256" key="1">
    <source>
        <dbReference type="ARBA" id="ARBA00010617"/>
    </source>
</evidence>
<evidence type="ECO:0000256" key="4">
    <source>
        <dbReference type="ARBA" id="ARBA00023002"/>
    </source>
</evidence>
<dbReference type="SUPFAM" id="SSF48264">
    <property type="entry name" value="Cytochrome P450"/>
    <property type="match status" value="1"/>
</dbReference>
<dbReference type="GO" id="GO:0004497">
    <property type="term" value="F:monooxygenase activity"/>
    <property type="evidence" value="ECO:0007669"/>
    <property type="project" value="InterPro"/>
</dbReference>
<comment type="similarity">
    <text evidence="1">Belongs to the cytochrome P450 family.</text>
</comment>
<dbReference type="AlphaFoldDB" id="A0A9D4V1N1"/>
<reference evidence="7" key="1">
    <citation type="submission" date="2021-01" db="EMBL/GenBank/DDBJ databases">
        <title>Adiantum capillus-veneris genome.</title>
        <authorList>
            <person name="Fang Y."/>
            <person name="Liao Q."/>
        </authorList>
    </citation>
    <scope>NUCLEOTIDE SEQUENCE</scope>
    <source>
        <strain evidence="7">H3</strain>
        <tissue evidence="7">Leaf</tissue>
    </source>
</reference>
<comment type="caution">
    <text evidence="7">The sequence shown here is derived from an EMBL/GenBank/DDBJ whole genome shotgun (WGS) entry which is preliminary data.</text>
</comment>
<evidence type="ECO:0000256" key="5">
    <source>
        <dbReference type="ARBA" id="ARBA00023004"/>
    </source>
</evidence>
<keyword evidence="2" id="KW-0349">Heme</keyword>
<dbReference type="GO" id="GO:0020037">
    <property type="term" value="F:heme binding"/>
    <property type="evidence" value="ECO:0007669"/>
    <property type="project" value="InterPro"/>
</dbReference>
<dbReference type="PANTHER" id="PTHR47944">
    <property type="entry name" value="CYTOCHROME P450 98A9"/>
    <property type="match status" value="1"/>
</dbReference>
<feature type="region of interest" description="Disordered" evidence="6">
    <location>
        <begin position="115"/>
        <end position="144"/>
    </location>
</feature>
<dbReference type="InterPro" id="IPR036396">
    <property type="entry name" value="Cyt_P450_sf"/>
</dbReference>
<dbReference type="EMBL" id="JABFUD020000007">
    <property type="protein sequence ID" value="KAI5078106.1"/>
    <property type="molecule type" value="Genomic_DNA"/>
</dbReference>
<sequence>MGVFYVGDFIPWLSWLDPNRYLKRMKASGRQARVLLQEVIDKRRRQKRDSRAVLQAEQDFLDVLLAAFDQHTISDDNVIYIYTSISDFYLSILYIKETGFQCHVSQFPLSGYSEDSAHVGGGERERERKRERERRPKAAGHTSIYTSRQGFRQATWCKGRPIVHHTNCREWP</sequence>
<evidence type="ECO:0000256" key="3">
    <source>
        <dbReference type="ARBA" id="ARBA00022723"/>
    </source>
</evidence>
<dbReference type="Gene3D" id="1.10.630.10">
    <property type="entry name" value="Cytochrome P450"/>
    <property type="match status" value="1"/>
</dbReference>
<name>A0A9D4V1N1_ADICA</name>